<evidence type="ECO:0000256" key="3">
    <source>
        <dbReference type="ARBA" id="ARBA00022827"/>
    </source>
</evidence>
<dbReference type="Proteomes" id="UP000196138">
    <property type="component" value="Chromosome"/>
</dbReference>
<dbReference type="InterPro" id="IPR052904">
    <property type="entry name" value="Acyl-CoA_dehydrogenase-like"/>
</dbReference>
<name>A0A1Y0ESR7_9BURK</name>
<dbReference type="SUPFAM" id="SSF56645">
    <property type="entry name" value="Acyl-CoA dehydrogenase NM domain-like"/>
    <property type="match status" value="1"/>
</dbReference>
<feature type="domain" description="Acyl-CoA dehydrogenase/oxidase C-terminal" evidence="4">
    <location>
        <begin position="304"/>
        <end position="459"/>
    </location>
</feature>
<dbReference type="InterPro" id="IPR009100">
    <property type="entry name" value="AcylCoA_DH/oxidase_NM_dom_sf"/>
</dbReference>
<sequence>MTPTPIASPPQADLPAANANDPFANVVDEATRLNPFAGDAALREAVQRQDADWAQAQLHTQGEGLGQPEIWALAELANRHTPELQRFDARGRAIDRVEFHPAWHALMAQYRAQGLIGLPFDGSRPGRWSAWAAGFMLHGQIEQGTLCPATMTTAAIPVLQHEPELWQSLQPKLMSPVYDPQDAPIAHKRSIWIGMGMTEKQGGSDVRANTTLATPLGAEGRGQPYALTGHKWFYSAPMCDAHLVVARTHEAGGWACFFVPRWRFDGTRNAVHIERLKDKVGNQSNASAEVRFDGAWGLLLGEPGRGIPTIIEMATHTRLNCVLGATAIMRQALVQALYFARRRQAFGKTLIEQPLMRSVLTDLALESEAATVLAMHLAQAYEHVGSDPLARSWQRVLTPAAKFWLCKRSVAFTGECMEVLGGNGYVDTGIVARLFREAPVNSIWEGSGNVMCLDVLRAVGRDPEAAFLLLQDLQDAAAGDAALLEVAGRVERHWRALADDPQAGEREARWVTTQLVLLAQAGLLRRHSPAAVADAFIATRLCTPHSGSVFGQWANDRVDAAAQQAVLTRALIEA</sequence>
<comment type="similarity">
    <text evidence="1">Belongs to the acyl-CoA dehydrogenase family.</text>
</comment>
<dbReference type="AlphaFoldDB" id="A0A1Y0ESR7"/>
<evidence type="ECO:0000256" key="2">
    <source>
        <dbReference type="ARBA" id="ARBA00022630"/>
    </source>
</evidence>
<dbReference type="SUPFAM" id="SSF47203">
    <property type="entry name" value="Acyl-CoA dehydrogenase C-terminal domain-like"/>
    <property type="match status" value="1"/>
</dbReference>
<dbReference type="PANTHER" id="PTHR42707:SF3">
    <property type="entry name" value="ACYL-COA DEHYDROGENASE AIDB-RELATED"/>
    <property type="match status" value="1"/>
</dbReference>
<dbReference type="KEGG" id="cser:CCO03_04560"/>
<keyword evidence="8" id="KW-1185">Reference proteome</keyword>
<dbReference type="OrthoDB" id="9771038at2"/>
<dbReference type="Pfam" id="PF00441">
    <property type="entry name" value="Acyl-CoA_dh_1"/>
    <property type="match status" value="1"/>
</dbReference>
<keyword evidence="2" id="KW-0285">Flavoprotein</keyword>
<reference evidence="7 8" key="1">
    <citation type="submission" date="2017-05" db="EMBL/GenBank/DDBJ databases">
        <authorList>
            <person name="Song R."/>
            <person name="Chenine A.L."/>
            <person name="Ruprecht R.M."/>
        </authorList>
    </citation>
    <scope>NUCLEOTIDE SEQUENCE [LARGE SCALE GENOMIC DNA]</scope>
    <source>
        <strain evidence="7 8">DSM 26136</strain>
    </source>
</reference>
<protein>
    <submittedName>
        <fullName evidence="7">DNA alkylation response protein</fullName>
    </submittedName>
</protein>
<dbReference type="InterPro" id="IPR036250">
    <property type="entry name" value="AcylCo_DH-like_C"/>
</dbReference>
<evidence type="ECO:0000259" key="6">
    <source>
        <dbReference type="Pfam" id="PF18158"/>
    </source>
</evidence>
<dbReference type="Gene3D" id="6.10.250.600">
    <property type="match status" value="1"/>
</dbReference>
<evidence type="ECO:0000256" key="1">
    <source>
        <dbReference type="ARBA" id="ARBA00009347"/>
    </source>
</evidence>
<dbReference type="InterPro" id="IPR041504">
    <property type="entry name" value="AidB_N"/>
</dbReference>
<dbReference type="InterPro" id="IPR006091">
    <property type="entry name" value="Acyl-CoA_Oxase/DH_mid-dom"/>
</dbReference>
<feature type="domain" description="Adaptive response protein AidB N-terminal" evidence="6">
    <location>
        <begin position="25"/>
        <end position="180"/>
    </location>
</feature>
<dbReference type="Pfam" id="PF02770">
    <property type="entry name" value="Acyl-CoA_dh_M"/>
    <property type="match status" value="1"/>
</dbReference>
<gene>
    <name evidence="7" type="ORF">CCO03_04560</name>
</gene>
<dbReference type="GO" id="GO:0003995">
    <property type="term" value="F:acyl-CoA dehydrogenase activity"/>
    <property type="evidence" value="ECO:0007669"/>
    <property type="project" value="TreeGrafter"/>
</dbReference>
<evidence type="ECO:0000313" key="7">
    <source>
        <dbReference type="EMBL" id="ARU06653.1"/>
    </source>
</evidence>
<dbReference type="Pfam" id="PF18158">
    <property type="entry name" value="AidB_N"/>
    <property type="match status" value="1"/>
</dbReference>
<evidence type="ECO:0000259" key="5">
    <source>
        <dbReference type="Pfam" id="PF02770"/>
    </source>
</evidence>
<dbReference type="InterPro" id="IPR009075">
    <property type="entry name" value="AcylCo_DH/oxidase_C"/>
</dbReference>
<dbReference type="EMBL" id="CP021455">
    <property type="protein sequence ID" value="ARU06653.1"/>
    <property type="molecule type" value="Genomic_DNA"/>
</dbReference>
<dbReference type="PANTHER" id="PTHR42707">
    <property type="entry name" value="ACYL-COA DEHYDROGENASE"/>
    <property type="match status" value="1"/>
</dbReference>
<feature type="domain" description="Acyl-CoA oxidase/dehydrogenase middle" evidence="5">
    <location>
        <begin position="195"/>
        <end position="294"/>
    </location>
</feature>
<dbReference type="Gene3D" id="2.40.110.20">
    <property type="match status" value="1"/>
</dbReference>
<evidence type="ECO:0000259" key="4">
    <source>
        <dbReference type="Pfam" id="PF00441"/>
    </source>
</evidence>
<accession>A0A1Y0ESR7</accession>
<proteinExistence type="inferred from homology"/>
<keyword evidence="3" id="KW-0274">FAD</keyword>
<evidence type="ECO:0000313" key="8">
    <source>
        <dbReference type="Proteomes" id="UP000196138"/>
    </source>
</evidence>
<dbReference type="Gene3D" id="1.20.140.10">
    <property type="entry name" value="Butyryl-CoA Dehydrogenase, subunit A, domain 3"/>
    <property type="match status" value="1"/>
</dbReference>
<organism evidence="7 8">
    <name type="scientific">Comamonas serinivorans</name>
    <dbReference type="NCBI Taxonomy" id="1082851"/>
    <lineage>
        <taxon>Bacteria</taxon>
        <taxon>Pseudomonadati</taxon>
        <taxon>Pseudomonadota</taxon>
        <taxon>Betaproteobacteria</taxon>
        <taxon>Burkholderiales</taxon>
        <taxon>Comamonadaceae</taxon>
        <taxon>Comamonas</taxon>
    </lineage>
</organism>
<dbReference type="RefSeq" id="WP_087284173.1">
    <property type="nucleotide sequence ID" value="NZ_CP021455.1"/>
</dbReference>